<feature type="domain" description="Tet-like 2OG-Fe(II) oxygenase" evidence="1">
    <location>
        <begin position="35"/>
        <end position="195"/>
    </location>
</feature>
<reference evidence="2 3" key="1">
    <citation type="submission" date="2015-08" db="EMBL/GenBank/DDBJ databases">
        <title>Next Generation Sequencing and Analysis of the Genome of Puccinia sorghi L Schw, the Causal Agent of Maize Common Rust.</title>
        <authorList>
            <person name="Rochi L."/>
            <person name="Burguener G."/>
            <person name="Darino M."/>
            <person name="Turjanski A."/>
            <person name="Kreff E."/>
            <person name="Dieguez M.J."/>
            <person name="Sacco F."/>
        </authorList>
    </citation>
    <scope>NUCLEOTIDE SEQUENCE [LARGE SCALE GENOMIC DNA]</scope>
    <source>
        <strain evidence="2 3">RO10H11247</strain>
    </source>
</reference>
<dbReference type="OrthoDB" id="2505955at2759"/>
<dbReference type="InterPro" id="IPR046798">
    <property type="entry name" value="2OG-FeII_Oxy_6"/>
</dbReference>
<dbReference type="EMBL" id="LAVV01000040">
    <property type="protein sequence ID" value="KNZ64698.1"/>
    <property type="molecule type" value="Genomic_DNA"/>
</dbReference>
<comment type="caution">
    <text evidence="2">The sequence shown here is derived from an EMBL/GenBank/DDBJ whole genome shotgun (WGS) entry which is preliminary data.</text>
</comment>
<dbReference type="Proteomes" id="UP000037035">
    <property type="component" value="Unassembled WGS sequence"/>
</dbReference>
<evidence type="ECO:0000313" key="2">
    <source>
        <dbReference type="EMBL" id="KNZ64698.1"/>
    </source>
</evidence>
<keyword evidence="3" id="KW-1185">Reference proteome</keyword>
<accession>A0A0L6VV97</accession>
<proteinExistence type="predicted"/>
<feature type="non-terminal residue" evidence="2">
    <location>
        <position position="195"/>
    </location>
</feature>
<dbReference type="VEuPathDB" id="FungiDB:VP01_10036g1"/>
<organism evidence="2 3">
    <name type="scientific">Puccinia sorghi</name>
    <dbReference type="NCBI Taxonomy" id="27349"/>
    <lineage>
        <taxon>Eukaryota</taxon>
        <taxon>Fungi</taxon>
        <taxon>Dikarya</taxon>
        <taxon>Basidiomycota</taxon>
        <taxon>Pucciniomycotina</taxon>
        <taxon>Pucciniomycetes</taxon>
        <taxon>Pucciniales</taxon>
        <taxon>Pucciniaceae</taxon>
        <taxon>Puccinia</taxon>
    </lineage>
</organism>
<dbReference type="Pfam" id="PF20515">
    <property type="entry name" value="2OG-FeII_Oxy_6"/>
    <property type="match status" value="1"/>
</dbReference>
<evidence type="ECO:0000313" key="3">
    <source>
        <dbReference type="Proteomes" id="UP000037035"/>
    </source>
</evidence>
<evidence type="ECO:0000259" key="1">
    <source>
        <dbReference type="Pfam" id="PF20515"/>
    </source>
</evidence>
<gene>
    <name evidence="2" type="ORF">VP01_10036g1</name>
</gene>
<dbReference type="AlphaFoldDB" id="A0A0L6VV97"/>
<name>A0A0L6VV97_9BASI</name>
<protein>
    <recommendedName>
        <fullName evidence="1">Tet-like 2OG-Fe(II) oxygenase domain-containing protein</fullName>
    </recommendedName>
</protein>
<sequence length="195" mass="22215">MLIPHRPSNQVMIFDEHNDNKIFGLFEFIPFYSMTCDELNDMDFLVEFFHDHKSFVNSVSNFNSACLDDQVCLYLSVEKISKYIDRFTSVIQRGNQAGLIIGKSFKQIANNSFQKNHDIIVEHKMTDFGDPKLHTSEGNNFSAASLVSKMYNGFYNTPHKDKRDASEFAFVQLITTFSKTGKVSTHAQGFNVQGG</sequence>